<protein>
    <recommendedName>
        <fullName evidence="3">Type I restriction enzyme R protein N-terminal domain-containing protein</fullName>
    </recommendedName>
</protein>
<dbReference type="EMBL" id="JACJPY010000017">
    <property type="protein sequence ID" value="MBD2150010.1"/>
    <property type="molecule type" value="Genomic_DNA"/>
</dbReference>
<accession>A0A926UU12</accession>
<name>A0A926UU12_9CYAN</name>
<evidence type="ECO:0000313" key="1">
    <source>
        <dbReference type="EMBL" id="MBD2150010.1"/>
    </source>
</evidence>
<organism evidence="1 2">
    <name type="scientific">Pseudanabaena cinerea FACHB-1277</name>
    <dbReference type="NCBI Taxonomy" id="2949581"/>
    <lineage>
        <taxon>Bacteria</taxon>
        <taxon>Bacillati</taxon>
        <taxon>Cyanobacteriota</taxon>
        <taxon>Cyanophyceae</taxon>
        <taxon>Pseudanabaenales</taxon>
        <taxon>Pseudanabaenaceae</taxon>
        <taxon>Pseudanabaena</taxon>
        <taxon>Pseudanabaena cinerea</taxon>
    </lineage>
</organism>
<sequence>MKLLNPDETYTFSKYFELKIDAQDLVKEFDYTFERKWLNLPKFTGELERIEQTKSRIEEILPYVTLSNETARREWLVSPIIHDLIHYTKVKVRIEYSIKVSKFLQGNLDYFLEAPHQLLIVEAKKADLDFGMTQLISQLIALDQWQDDSPQTHLIGAVTTGKAWEFARLNRQSKHIEQGLEDYYIPNDLDSLTRILVQALIGE</sequence>
<evidence type="ECO:0008006" key="3">
    <source>
        <dbReference type="Google" id="ProtNLM"/>
    </source>
</evidence>
<keyword evidence="2" id="KW-1185">Reference proteome</keyword>
<gene>
    <name evidence="1" type="ORF">H6F44_07725</name>
</gene>
<reference evidence="1" key="1">
    <citation type="journal article" date="2015" name="ISME J.">
        <title>Draft Genome Sequence of Streptomyces incarnatus NRRL8089, which Produces the Nucleoside Antibiotic Sinefungin.</title>
        <authorList>
            <person name="Oshima K."/>
            <person name="Hattori M."/>
            <person name="Shimizu H."/>
            <person name="Fukuda K."/>
            <person name="Nemoto M."/>
            <person name="Inagaki K."/>
            <person name="Tamura T."/>
        </authorList>
    </citation>
    <scope>NUCLEOTIDE SEQUENCE</scope>
    <source>
        <strain evidence="1">FACHB-1277</strain>
    </source>
</reference>
<reference evidence="1" key="2">
    <citation type="submission" date="2020-08" db="EMBL/GenBank/DDBJ databases">
        <authorList>
            <person name="Chen M."/>
            <person name="Teng W."/>
            <person name="Zhao L."/>
            <person name="Hu C."/>
            <person name="Zhou Y."/>
            <person name="Han B."/>
            <person name="Song L."/>
            <person name="Shu W."/>
        </authorList>
    </citation>
    <scope>NUCLEOTIDE SEQUENCE</scope>
    <source>
        <strain evidence="1">FACHB-1277</strain>
    </source>
</reference>
<dbReference type="Proteomes" id="UP000631421">
    <property type="component" value="Unassembled WGS sequence"/>
</dbReference>
<comment type="caution">
    <text evidence="1">The sequence shown here is derived from an EMBL/GenBank/DDBJ whole genome shotgun (WGS) entry which is preliminary data.</text>
</comment>
<evidence type="ECO:0000313" key="2">
    <source>
        <dbReference type="Proteomes" id="UP000631421"/>
    </source>
</evidence>
<proteinExistence type="predicted"/>
<dbReference type="AlphaFoldDB" id="A0A926UU12"/>